<reference evidence="2" key="1">
    <citation type="journal article" date="2017" name="Environ. Microbiol. Rep.">
        <title>Genetic Diversity of Marine Anaerobic Ammonium-Oxidizing Bacteria as Revealed by Genomic and Proteomic Analyses of 'Candidatus Scalindua japonica'.</title>
        <authorList>
            <person name="Oshiki M."/>
            <person name="Mizuto K."/>
            <person name="Kimura Z."/>
            <person name="Kindaichi T."/>
            <person name="Satoh H."/>
            <person name="Okabe S."/>
        </authorList>
    </citation>
    <scope>NUCLEOTIDE SEQUENCE [LARGE SCALE GENOMIC DNA]</scope>
    <source>
        <strain evidence="2">husup-a2</strain>
    </source>
</reference>
<organism evidence="1 2">
    <name type="scientific">Candidatus Scalindua japonica</name>
    <dbReference type="NCBI Taxonomy" id="1284222"/>
    <lineage>
        <taxon>Bacteria</taxon>
        <taxon>Pseudomonadati</taxon>
        <taxon>Planctomycetota</taxon>
        <taxon>Candidatus Brocadiia</taxon>
        <taxon>Candidatus Brocadiales</taxon>
        <taxon>Candidatus Scalinduaceae</taxon>
        <taxon>Candidatus Scalindua</taxon>
    </lineage>
</organism>
<dbReference type="NCBIfam" id="NF047399">
    <property type="entry name" value="BrnA_antitoxin_add"/>
    <property type="match status" value="1"/>
</dbReference>
<keyword evidence="2" id="KW-1185">Reference proteome</keyword>
<dbReference type="RefSeq" id="WP_203415289.1">
    <property type="nucleotide sequence ID" value="NZ_BAOS01000001.1"/>
</dbReference>
<dbReference type="Proteomes" id="UP000218542">
    <property type="component" value="Unassembled WGS sequence"/>
</dbReference>
<protein>
    <submittedName>
        <fullName evidence="1">Helix-turn-helix protein, CopG family</fullName>
    </submittedName>
</protein>
<gene>
    <name evidence="1" type="ORF">SCALIN_C01_0152</name>
</gene>
<dbReference type="AlphaFoldDB" id="A0A286TTN4"/>
<accession>A0A286TTN4</accession>
<name>A0A286TTN4_9BACT</name>
<proteinExistence type="predicted"/>
<evidence type="ECO:0000313" key="2">
    <source>
        <dbReference type="Proteomes" id="UP000218542"/>
    </source>
</evidence>
<sequence>MKKSKSKITSKEFDKDFDNGKDMGDFLDSKRAKVNKKVQRINIDFPISFLNKIDKEAQHIGVARTALIKMWLAERLERLNVR</sequence>
<dbReference type="Pfam" id="PF12441">
    <property type="entry name" value="CopG_antitoxin"/>
    <property type="match status" value="1"/>
</dbReference>
<dbReference type="EMBL" id="BAOS01000001">
    <property type="protein sequence ID" value="GAX59221.1"/>
    <property type="molecule type" value="Genomic_DNA"/>
</dbReference>
<comment type="caution">
    <text evidence="1">The sequence shown here is derived from an EMBL/GenBank/DDBJ whole genome shotgun (WGS) entry which is preliminary data.</text>
</comment>
<dbReference type="InterPro" id="IPR022148">
    <property type="entry name" value="CopG_antitoxin"/>
</dbReference>
<evidence type="ECO:0000313" key="1">
    <source>
        <dbReference type="EMBL" id="GAX59221.1"/>
    </source>
</evidence>